<sequence length="158" mass="18092">MLTLKRYPLTPVPLSLCHMDGTINETDKSKLVKPLIDREKIVESIPKELDVVIIDGFFYLYTLRDIPSTFGAISYHLLRNLTNHVATEIHVIFDTYPTPSIKDYEHSIRDNSRNDDFVIEGPQTKRPANFIAELKTSNSSKHLSSFSSMIGRLKTKLR</sequence>
<accession>A0ABD2P512</accession>
<comment type="caution">
    <text evidence="1">The sequence shown here is derived from an EMBL/GenBank/DDBJ whole genome shotgun (WGS) entry which is preliminary data.</text>
</comment>
<reference evidence="1 2" key="1">
    <citation type="journal article" date="2021" name="BMC Biol.">
        <title>Horizontally acquired antibacterial genes associated with adaptive radiation of ladybird beetles.</title>
        <authorList>
            <person name="Li H.S."/>
            <person name="Tang X.F."/>
            <person name="Huang Y.H."/>
            <person name="Xu Z.Y."/>
            <person name="Chen M.L."/>
            <person name="Du X.Y."/>
            <person name="Qiu B.Y."/>
            <person name="Chen P.T."/>
            <person name="Zhang W."/>
            <person name="Slipinski A."/>
            <person name="Escalona H.E."/>
            <person name="Waterhouse R.M."/>
            <person name="Zwick A."/>
            <person name="Pang H."/>
        </authorList>
    </citation>
    <scope>NUCLEOTIDE SEQUENCE [LARGE SCALE GENOMIC DNA]</scope>
    <source>
        <strain evidence="1">SYSU2018</strain>
    </source>
</reference>
<protein>
    <submittedName>
        <fullName evidence="1">Uncharacterized protein</fullName>
    </submittedName>
</protein>
<dbReference type="EMBL" id="JABFTP020000185">
    <property type="protein sequence ID" value="KAL3286057.1"/>
    <property type="molecule type" value="Genomic_DNA"/>
</dbReference>
<evidence type="ECO:0000313" key="2">
    <source>
        <dbReference type="Proteomes" id="UP001516400"/>
    </source>
</evidence>
<evidence type="ECO:0000313" key="1">
    <source>
        <dbReference type="EMBL" id="KAL3286057.1"/>
    </source>
</evidence>
<dbReference type="PANTHER" id="PTHR46704">
    <property type="entry name" value="CXC DOMAIN-CONTAINING PROTEIN-RELATED"/>
    <property type="match status" value="1"/>
</dbReference>
<dbReference type="PANTHER" id="PTHR46704:SF1">
    <property type="entry name" value="TELOMERE LENGTH REGULATION PROTEIN TEL2 HOMOLOG"/>
    <property type="match status" value="1"/>
</dbReference>
<gene>
    <name evidence="1" type="ORF">HHI36_000570</name>
</gene>
<keyword evidence="2" id="KW-1185">Reference proteome</keyword>
<proteinExistence type="predicted"/>
<organism evidence="1 2">
    <name type="scientific">Cryptolaemus montrouzieri</name>
    <dbReference type="NCBI Taxonomy" id="559131"/>
    <lineage>
        <taxon>Eukaryota</taxon>
        <taxon>Metazoa</taxon>
        <taxon>Ecdysozoa</taxon>
        <taxon>Arthropoda</taxon>
        <taxon>Hexapoda</taxon>
        <taxon>Insecta</taxon>
        <taxon>Pterygota</taxon>
        <taxon>Neoptera</taxon>
        <taxon>Endopterygota</taxon>
        <taxon>Coleoptera</taxon>
        <taxon>Polyphaga</taxon>
        <taxon>Cucujiformia</taxon>
        <taxon>Coccinelloidea</taxon>
        <taxon>Coccinellidae</taxon>
        <taxon>Scymninae</taxon>
        <taxon>Scymnini</taxon>
        <taxon>Cryptolaemus</taxon>
    </lineage>
</organism>
<dbReference type="AlphaFoldDB" id="A0ABD2P512"/>
<dbReference type="Proteomes" id="UP001516400">
    <property type="component" value="Unassembled WGS sequence"/>
</dbReference>
<name>A0ABD2P512_9CUCU</name>